<dbReference type="PROSITE" id="PS50048">
    <property type="entry name" value="ZN2_CY6_FUNGAL_2"/>
    <property type="match status" value="1"/>
</dbReference>
<dbReference type="OMA" id="RSCQACV"/>
<dbReference type="InterPro" id="IPR036864">
    <property type="entry name" value="Zn2-C6_fun-type_DNA-bd_sf"/>
</dbReference>
<evidence type="ECO:0000313" key="7">
    <source>
        <dbReference type="Proteomes" id="UP000054771"/>
    </source>
</evidence>
<sequence>MTILRKACQNCTLAKRKCVVQLPKCTRCAQRGLECTYDLEPLKAATVQDKQLHTMTFNTSVCDTPGYCFMKSVNLHPPFIDPAICGTGNTDNLELLRLGYQCVPDLLNLGKPALFVHPKLQLQGNSNHIVALMEARQDNLDHEMFERLIQLDVKQISLMENLTGLQLLLVYGAFLFPAQQIDTQVFLKVIYEWAHTLLASAQTRRPRDQSPWQAWLFGESVRRTIVSSYGLGMALSSFKYGYCTHWLFMESLPFDERAGLWMATSPQAWIATAGARTGEDVGERLISLHEFGQRSDGPGCDFRGDAFLALLAYAHNG</sequence>
<dbReference type="SMART" id="SM00066">
    <property type="entry name" value="GAL4"/>
    <property type="match status" value="1"/>
</dbReference>
<dbReference type="Gene3D" id="4.10.240.10">
    <property type="entry name" value="Zn(2)-C6 fungal-type DNA-binding domain"/>
    <property type="match status" value="1"/>
</dbReference>
<keyword evidence="2" id="KW-0238">DNA-binding</keyword>
<dbReference type="CDD" id="cd00067">
    <property type="entry name" value="GAL4"/>
    <property type="match status" value="1"/>
</dbReference>
<dbReference type="Pfam" id="PF00172">
    <property type="entry name" value="Zn_clus"/>
    <property type="match status" value="1"/>
</dbReference>
<evidence type="ECO:0000256" key="1">
    <source>
        <dbReference type="ARBA" id="ARBA00023015"/>
    </source>
</evidence>
<dbReference type="GO" id="GO:0000981">
    <property type="term" value="F:DNA-binding transcription factor activity, RNA polymerase II-specific"/>
    <property type="evidence" value="ECO:0007669"/>
    <property type="project" value="InterPro"/>
</dbReference>
<protein>
    <recommendedName>
        <fullName evidence="5">Zn(2)-C6 fungal-type domain-containing protein</fullName>
    </recommendedName>
</protein>
<keyword evidence="7" id="KW-1185">Reference proteome</keyword>
<dbReference type="SUPFAM" id="SSF57701">
    <property type="entry name" value="Zn2/Cys6 DNA-binding domain"/>
    <property type="match status" value="1"/>
</dbReference>
<dbReference type="GO" id="GO:0003677">
    <property type="term" value="F:DNA binding"/>
    <property type="evidence" value="ECO:0007669"/>
    <property type="project" value="UniProtKB-KW"/>
</dbReference>
<dbReference type="PROSITE" id="PS00463">
    <property type="entry name" value="ZN2_CY6_FUNGAL_1"/>
    <property type="match status" value="1"/>
</dbReference>
<feature type="domain" description="Zn(2)-C6 fungal-type" evidence="5">
    <location>
        <begin position="7"/>
        <end position="37"/>
    </location>
</feature>
<dbReference type="EMBL" id="CDMC01000013">
    <property type="protein sequence ID" value="CEL09143.1"/>
    <property type="molecule type" value="Genomic_DNA"/>
</dbReference>
<evidence type="ECO:0000256" key="4">
    <source>
        <dbReference type="ARBA" id="ARBA00023242"/>
    </source>
</evidence>
<evidence type="ECO:0000256" key="3">
    <source>
        <dbReference type="ARBA" id="ARBA00023163"/>
    </source>
</evidence>
<organism evidence="6 7">
    <name type="scientific">Aspergillus calidoustus</name>
    <dbReference type="NCBI Taxonomy" id="454130"/>
    <lineage>
        <taxon>Eukaryota</taxon>
        <taxon>Fungi</taxon>
        <taxon>Dikarya</taxon>
        <taxon>Ascomycota</taxon>
        <taxon>Pezizomycotina</taxon>
        <taxon>Eurotiomycetes</taxon>
        <taxon>Eurotiomycetidae</taxon>
        <taxon>Eurotiales</taxon>
        <taxon>Aspergillaceae</taxon>
        <taxon>Aspergillus</taxon>
        <taxon>Aspergillus subgen. Nidulantes</taxon>
    </lineage>
</organism>
<name>A0A0U5GD51_ASPCI</name>
<evidence type="ECO:0000313" key="6">
    <source>
        <dbReference type="EMBL" id="CEL09143.1"/>
    </source>
</evidence>
<dbReference type="OrthoDB" id="4216928at2759"/>
<dbReference type="Proteomes" id="UP000054771">
    <property type="component" value="Unassembled WGS sequence"/>
</dbReference>
<evidence type="ECO:0000259" key="5">
    <source>
        <dbReference type="PROSITE" id="PS50048"/>
    </source>
</evidence>
<accession>A0A0U5GD51</accession>
<evidence type="ECO:0000256" key="2">
    <source>
        <dbReference type="ARBA" id="ARBA00023125"/>
    </source>
</evidence>
<reference evidence="7" key="1">
    <citation type="journal article" date="2016" name="Genome Announc.">
        <title>Draft genome sequences of fungus Aspergillus calidoustus.</title>
        <authorList>
            <person name="Horn F."/>
            <person name="Linde J."/>
            <person name="Mattern D.J."/>
            <person name="Walther G."/>
            <person name="Guthke R."/>
            <person name="Scherlach K."/>
            <person name="Martin K."/>
            <person name="Brakhage A.A."/>
            <person name="Petzke L."/>
            <person name="Valiante V."/>
        </authorList>
    </citation>
    <scope>NUCLEOTIDE SEQUENCE [LARGE SCALE GENOMIC DNA]</scope>
    <source>
        <strain evidence="7">SF006504</strain>
    </source>
</reference>
<gene>
    <name evidence="6" type="ORF">ASPCAL12283</name>
</gene>
<dbReference type="AlphaFoldDB" id="A0A0U5GD51"/>
<keyword evidence="4" id="KW-0539">Nucleus</keyword>
<proteinExistence type="predicted"/>
<keyword evidence="1" id="KW-0805">Transcription regulation</keyword>
<dbReference type="InterPro" id="IPR001138">
    <property type="entry name" value="Zn2Cys6_DnaBD"/>
</dbReference>
<dbReference type="GO" id="GO:0008270">
    <property type="term" value="F:zinc ion binding"/>
    <property type="evidence" value="ECO:0007669"/>
    <property type="project" value="InterPro"/>
</dbReference>
<keyword evidence="3" id="KW-0804">Transcription</keyword>